<feature type="region of interest" description="Disordered" evidence="1">
    <location>
        <begin position="19"/>
        <end position="73"/>
    </location>
</feature>
<evidence type="ECO:0000256" key="1">
    <source>
        <dbReference type="SAM" id="MobiDB-lite"/>
    </source>
</evidence>
<reference evidence="2 3" key="1">
    <citation type="submission" date="2018-11" db="EMBL/GenBank/DDBJ databases">
        <authorList>
            <consortium name="Pathogen Informatics"/>
        </authorList>
    </citation>
    <scope>NUCLEOTIDE SEQUENCE [LARGE SCALE GENOMIC DNA]</scope>
</reference>
<feature type="compositionally biased region" description="Basic residues" evidence="1">
    <location>
        <begin position="34"/>
        <end position="46"/>
    </location>
</feature>
<keyword evidence="3" id="KW-1185">Reference proteome</keyword>
<feature type="non-terminal residue" evidence="2">
    <location>
        <position position="73"/>
    </location>
</feature>
<evidence type="ECO:0000313" key="2">
    <source>
        <dbReference type="EMBL" id="VDN39261.1"/>
    </source>
</evidence>
<gene>
    <name evidence="2" type="ORF">DILT_LOCUS17812</name>
</gene>
<dbReference type="Proteomes" id="UP000281553">
    <property type="component" value="Unassembled WGS sequence"/>
</dbReference>
<proteinExistence type="predicted"/>
<evidence type="ECO:0000313" key="3">
    <source>
        <dbReference type="Proteomes" id="UP000281553"/>
    </source>
</evidence>
<name>A0A3P7P8Z8_DIBLA</name>
<sequence>MIMPELPPPGTMLDLEEALRKESMKSGSTTPRSARGRRPGRPRGSHLNRESKQPPLTPSSGVERGGDGGRGRR</sequence>
<dbReference type="AlphaFoldDB" id="A0A3P7P8Z8"/>
<organism evidence="2 3">
    <name type="scientific">Dibothriocephalus latus</name>
    <name type="common">Fish tapeworm</name>
    <name type="synonym">Diphyllobothrium latum</name>
    <dbReference type="NCBI Taxonomy" id="60516"/>
    <lineage>
        <taxon>Eukaryota</taxon>
        <taxon>Metazoa</taxon>
        <taxon>Spiralia</taxon>
        <taxon>Lophotrochozoa</taxon>
        <taxon>Platyhelminthes</taxon>
        <taxon>Cestoda</taxon>
        <taxon>Eucestoda</taxon>
        <taxon>Diphyllobothriidea</taxon>
        <taxon>Diphyllobothriidae</taxon>
        <taxon>Dibothriocephalus</taxon>
    </lineage>
</organism>
<dbReference type="EMBL" id="UYRU01094945">
    <property type="protein sequence ID" value="VDN39261.1"/>
    <property type="molecule type" value="Genomic_DNA"/>
</dbReference>
<accession>A0A3P7P8Z8</accession>
<protein>
    <submittedName>
        <fullName evidence="2">Uncharacterized protein</fullName>
    </submittedName>
</protein>
<feature type="compositionally biased region" description="Basic and acidic residues" evidence="1">
    <location>
        <begin position="64"/>
        <end position="73"/>
    </location>
</feature>